<dbReference type="Proteomes" id="UP001152562">
    <property type="component" value="Unassembled WGS sequence"/>
</dbReference>
<keyword evidence="3" id="KW-1185">Reference proteome</keyword>
<proteinExistence type="predicted"/>
<gene>
    <name evidence="2" type="ORF">PIBRA_LOCUS5023</name>
</gene>
<accession>A0A9P0TH64</accession>
<evidence type="ECO:0000313" key="3">
    <source>
        <dbReference type="Proteomes" id="UP001152562"/>
    </source>
</evidence>
<reference evidence="2" key="1">
    <citation type="submission" date="2022-05" db="EMBL/GenBank/DDBJ databases">
        <authorList>
            <person name="Okamura Y."/>
        </authorList>
    </citation>
    <scope>NUCLEOTIDE SEQUENCE</scope>
</reference>
<name>A0A9P0TH64_PIEBR</name>
<protein>
    <submittedName>
        <fullName evidence="2">Uncharacterized protein</fullName>
    </submittedName>
</protein>
<dbReference type="AlphaFoldDB" id="A0A9P0TH64"/>
<comment type="caution">
    <text evidence="2">The sequence shown here is derived from an EMBL/GenBank/DDBJ whole genome shotgun (WGS) entry which is preliminary data.</text>
</comment>
<evidence type="ECO:0000256" key="1">
    <source>
        <dbReference type="SAM" id="MobiDB-lite"/>
    </source>
</evidence>
<organism evidence="2 3">
    <name type="scientific">Pieris brassicae</name>
    <name type="common">White butterfly</name>
    <name type="synonym">Large white butterfly</name>
    <dbReference type="NCBI Taxonomy" id="7116"/>
    <lineage>
        <taxon>Eukaryota</taxon>
        <taxon>Metazoa</taxon>
        <taxon>Ecdysozoa</taxon>
        <taxon>Arthropoda</taxon>
        <taxon>Hexapoda</taxon>
        <taxon>Insecta</taxon>
        <taxon>Pterygota</taxon>
        <taxon>Neoptera</taxon>
        <taxon>Endopterygota</taxon>
        <taxon>Lepidoptera</taxon>
        <taxon>Glossata</taxon>
        <taxon>Ditrysia</taxon>
        <taxon>Papilionoidea</taxon>
        <taxon>Pieridae</taxon>
        <taxon>Pierinae</taxon>
        <taxon>Pieris</taxon>
    </lineage>
</organism>
<feature type="region of interest" description="Disordered" evidence="1">
    <location>
        <begin position="20"/>
        <end position="39"/>
    </location>
</feature>
<dbReference type="EMBL" id="CALOZG010000005">
    <property type="protein sequence ID" value="CAH4028066.1"/>
    <property type="molecule type" value="Genomic_DNA"/>
</dbReference>
<sequence length="134" mass="15400">MERYLSTHLDSSSRLDPNRSYWRAPLSPRASERQRQSRYGATRRETVILVAEWRPTGRGLTKELASDARSLEGPVPKDCTAVAERGIAARSCCFFVLQQFQPVKNTRLTLTLKQKEVYGLKMRAKFEFGRHLRG</sequence>
<evidence type="ECO:0000313" key="2">
    <source>
        <dbReference type="EMBL" id="CAH4028066.1"/>
    </source>
</evidence>